<keyword evidence="3" id="KW-1185">Reference proteome</keyword>
<dbReference type="Proteomes" id="UP000051184">
    <property type="component" value="Unassembled WGS sequence"/>
</dbReference>
<evidence type="ECO:0008006" key="4">
    <source>
        <dbReference type="Google" id="ProtNLM"/>
    </source>
</evidence>
<sequence>MRLLMALSLVVSAGAVQAEETDKAEQCDALGGIVTQLVELRQDGKREKRSVKILTNGKTAVDEKYQPAVQFLSGWVYSLTDDELTYEPGKKYTEACLEQ</sequence>
<dbReference type="AlphaFoldDB" id="A0A0P1IMZ0"/>
<evidence type="ECO:0000313" key="2">
    <source>
        <dbReference type="EMBL" id="CUK25002.1"/>
    </source>
</evidence>
<feature type="chain" id="PRO_5006065431" description="Membrane-bound lysozyme-inhibitor of c-type lysozyme" evidence="1">
    <location>
        <begin position="19"/>
        <end position="99"/>
    </location>
</feature>
<protein>
    <recommendedName>
        <fullName evidence="4">Membrane-bound lysozyme-inhibitor of c-type lysozyme</fullName>
    </recommendedName>
</protein>
<organism evidence="2 3">
    <name type="scientific">Cognatishimia activa</name>
    <dbReference type="NCBI Taxonomy" id="1715691"/>
    <lineage>
        <taxon>Bacteria</taxon>
        <taxon>Pseudomonadati</taxon>
        <taxon>Pseudomonadota</taxon>
        <taxon>Alphaproteobacteria</taxon>
        <taxon>Rhodobacterales</taxon>
        <taxon>Paracoccaceae</taxon>
        <taxon>Cognatishimia</taxon>
    </lineage>
</organism>
<proteinExistence type="predicted"/>
<name>A0A0P1IMZ0_9RHOB</name>
<dbReference type="RefSeq" id="WP_165589412.1">
    <property type="nucleotide sequence ID" value="NZ_CYTO01000024.1"/>
</dbReference>
<evidence type="ECO:0000256" key="1">
    <source>
        <dbReference type="SAM" id="SignalP"/>
    </source>
</evidence>
<feature type="signal peptide" evidence="1">
    <location>
        <begin position="1"/>
        <end position="18"/>
    </location>
</feature>
<reference evidence="3" key="1">
    <citation type="submission" date="2015-09" db="EMBL/GenBank/DDBJ databases">
        <authorList>
            <person name="Rodrigo-Torres Lidia"/>
            <person name="Arahal R.David."/>
        </authorList>
    </citation>
    <scope>NUCLEOTIDE SEQUENCE [LARGE SCALE GENOMIC DNA]</scope>
    <source>
        <strain evidence="3">CECT 5114</strain>
    </source>
</reference>
<evidence type="ECO:0000313" key="3">
    <source>
        <dbReference type="Proteomes" id="UP000051184"/>
    </source>
</evidence>
<gene>
    <name evidence="2" type="ORF">TA5114_00792</name>
</gene>
<keyword evidence="1" id="KW-0732">Signal</keyword>
<dbReference type="STRING" id="1715691.TA5113_02441"/>
<dbReference type="EMBL" id="CYUE01000006">
    <property type="protein sequence ID" value="CUK25002.1"/>
    <property type="molecule type" value="Genomic_DNA"/>
</dbReference>
<accession>A0A0P1IMZ0</accession>